<evidence type="ECO:0000313" key="2">
    <source>
        <dbReference type="Proteomes" id="UP000054032"/>
    </source>
</evidence>
<gene>
    <name evidence="1" type="ORF">COCMIDRAFT_80690</name>
</gene>
<name>W7A4D3_COCMI</name>
<protein>
    <submittedName>
        <fullName evidence="1">Uncharacterized protein</fullName>
    </submittedName>
</protein>
<accession>W7A4D3</accession>
<dbReference type="GeneID" id="19125709"/>
<dbReference type="AlphaFoldDB" id="W7A4D3"/>
<proteinExistence type="predicted"/>
<sequence length="134" mass="15065">MSVGSEKCVVTAQTNQKNAASKEARETQAGKSNRSVVSIYTMDRLFSIEAERQYNTSLGFAECWRKKGYPGFHKVDSNYQSITTITRVNLAVQCTNFLHVKERQKRNHNCKLGSTVRRLSAPSLFTCLSVRGLV</sequence>
<dbReference type="RefSeq" id="XP_007682619.1">
    <property type="nucleotide sequence ID" value="XM_007684429.1"/>
</dbReference>
<dbReference type="KEGG" id="bor:COCMIDRAFT_80690"/>
<organism evidence="1 2">
    <name type="scientific">Bipolaris oryzae ATCC 44560</name>
    <dbReference type="NCBI Taxonomy" id="930090"/>
    <lineage>
        <taxon>Eukaryota</taxon>
        <taxon>Fungi</taxon>
        <taxon>Dikarya</taxon>
        <taxon>Ascomycota</taxon>
        <taxon>Pezizomycotina</taxon>
        <taxon>Dothideomycetes</taxon>
        <taxon>Pleosporomycetidae</taxon>
        <taxon>Pleosporales</taxon>
        <taxon>Pleosporineae</taxon>
        <taxon>Pleosporaceae</taxon>
        <taxon>Bipolaris</taxon>
    </lineage>
</organism>
<keyword evidence="2" id="KW-1185">Reference proteome</keyword>
<reference evidence="1 2" key="1">
    <citation type="journal article" date="2013" name="PLoS Genet.">
        <title>Comparative genome structure, secondary metabolite, and effector coding capacity across Cochliobolus pathogens.</title>
        <authorList>
            <person name="Condon B.J."/>
            <person name="Leng Y."/>
            <person name="Wu D."/>
            <person name="Bushley K.E."/>
            <person name="Ohm R.A."/>
            <person name="Otillar R."/>
            <person name="Martin J."/>
            <person name="Schackwitz W."/>
            <person name="Grimwood J."/>
            <person name="MohdZainudin N."/>
            <person name="Xue C."/>
            <person name="Wang R."/>
            <person name="Manning V.A."/>
            <person name="Dhillon B."/>
            <person name="Tu Z.J."/>
            <person name="Steffenson B.J."/>
            <person name="Salamov A."/>
            <person name="Sun H."/>
            <person name="Lowry S."/>
            <person name="LaButti K."/>
            <person name="Han J."/>
            <person name="Copeland A."/>
            <person name="Lindquist E."/>
            <person name="Barry K."/>
            <person name="Schmutz J."/>
            <person name="Baker S.E."/>
            <person name="Ciuffetti L.M."/>
            <person name="Grigoriev I.V."/>
            <person name="Zhong S."/>
            <person name="Turgeon B.G."/>
        </authorList>
    </citation>
    <scope>NUCLEOTIDE SEQUENCE [LARGE SCALE GENOMIC DNA]</scope>
    <source>
        <strain evidence="1 2">ATCC 44560</strain>
    </source>
</reference>
<dbReference type="HOGENOM" id="CLU_1895825_0_0_1"/>
<dbReference type="Proteomes" id="UP000054032">
    <property type="component" value="Unassembled WGS sequence"/>
</dbReference>
<evidence type="ECO:0000313" key="1">
    <source>
        <dbReference type="EMBL" id="EUC50981.1"/>
    </source>
</evidence>
<dbReference type="EMBL" id="KI963920">
    <property type="protein sequence ID" value="EUC50981.1"/>
    <property type="molecule type" value="Genomic_DNA"/>
</dbReference>
<dbReference type="OrthoDB" id="10495579at2759"/>